<accession>A0A3G4VJI5</accession>
<proteinExistence type="predicted"/>
<dbReference type="EMBL" id="CP033579">
    <property type="protein sequence ID" value="AYV24976.1"/>
    <property type="molecule type" value="Genomic_DNA"/>
</dbReference>
<evidence type="ECO:0000313" key="2">
    <source>
        <dbReference type="Proteomes" id="UP000279760"/>
    </source>
</evidence>
<sequence length="84" mass="9524">MIKKSKGLIQNPEANNDLAKAIREMHKFNTQGGSIACLSSNDDLFDEESVKQPNESYRQLQHKSELKLIESHNHTAENSDNGWL</sequence>
<gene>
    <name evidence="1" type="ORF">ECB94_27025</name>
</gene>
<evidence type="ECO:0000313" key="1">
    <source>
        <dbReference type="EMBL" id="AYV24976.1"/>
    </source>
</evidence>
<organism evidence="1 2">
    <name type="scientific">Vibrio mediterranei</name>
    <dbReference type="NCBI Taxonomy" id="689"/>
    <lineage>
        <taxon>Bacteria</taxon>
        <taxon>Pseudomonadati</taxon>
        <taxon>Pseudomonadota</taxon>
        <taxon>Gammaproteobacteria</taxon>
        <taxon>Vibrionales</taxon>
        <taxon>Vibrionaceae</taxon>
        <taxon>Vibrio</taxon>
    </lineage>
</organism>
<dbReference type="Proteomes" id="UP000279760">
    <property type="component" value="Plasmid unnamed"/>
</dbReference>
<geneLocation type="plasmid" evidence="1">
    <name>unnamed</name>
</geneLocation>
<protein>
    <submittedName>
        <fullName evidence="1">Uncharacterized protein</fullName>
    </submittedName>
</protein>
<keyword evidence="1" id="KW-0614">Plasmid</keyword>
<name>A0A3G4VJI5_9VIBR</name>
<reference evidence="1 2" key="1">
    <citation type="submission" date="2018-11" db="EMBL/GenBank/DDBJ databases">
        <title>Complete Genome Sequence of Vbrio mediterranei 117-T6: a Potential Pathogen Bacteria Isolated from the Conchocelis of Pyropia.</title>
        <authorList>
            <person name="Liu Q."/>
        </authorList>
    </citation>
    <scope>NUCLEOTIDE SEQUENCE [LARGE SCALE GENOMIC DNA]</scope>
    <source>
        <strain evidence="1 2">117-T6</strain>
        <plasmid evidence="1 2">unnamed</plasmid>
    </source>
</reference>
<dbReference type="RefSeq" id="WP_124942271.1">
    <property type="nucleotide sequence ID" value="NZ_CP033579.1"/>
</dbReference>
<dbReference type="AlphaFoldDB" id="A0A3G4VJI5"/>